<dbReference type="KEGG" id="bbh:BN112_2321"/>
<protein>
    <recommendedName>
        <fullName evidence="4">DUF2894 domain-containing protein</fullName>
    </recommendedName>
</protein>
<feature type="region of interest" description="Disordered" evidence="1">
    <location>
        <begin position="177"/>
        <end position="197"/>
    </location>
</feature>
<dbReference type="OrthoDB" id="6025757at2"/>
<dbReference type="Pfam" id="PF11445">
    <property type="entry name" value="DUF2894"/>
    <property type="match status" value="1"/>
</dbReference>
<sequence length="197" mass="21256">MTDDAARQAQARLDAWRERGGEQADPLRFHYLQALARRAAGHEGQARQLLDQRLAGLMAACPETAAAAPPAGPDPARAPGPLGQLCAQIAAAAPARPAYPELPLLDEFRQTWTRLSTDRQLRQSEQLVPENAGPLNSSHLAHRSLSLMQGLSPGYLQQFLSYVDALGWLEQLAASAAPATRDAARATPRKTARGRAR</sequence>
<evidence type="ECO:0000313" key="2">
    <source>
        <dbReference type="EMBL" id="CCJ54238.1"/>
    </source>
</evidence>
<dbReference type="Proteomes" id="UP000007564">
    <property type="component" value="Chromosome"/>
</dbReference>
<organism evidence="2 3">
    <name type="scientific">Bordetella bronchiseptica 253</name>
    <dbReference type="NCBI Taxonomy" id="568707"/>
    <lineage>
        <taxon>Bacteria</taxon>
        <taxon>Pseudomonadati</taxon>
        <taxon>Pseudomonadota</taxon>
        <taxon>Betaproteobacteria</taxon>
        <taxon>Burkholderiales</taxon>
        <taxon>Alcaligenaceae</taxon>
        <taxon>Bordetella</taxon>
    </lineage>
</organism>
<dbReference type="InterPro" id="IPR021549">
    <property type="entry name" value="DUF2894"/>
</dbReference>
<evidence type="ECO:0000256" key="1">
    <source>
        <dbReference type="SAM" id="MobiDB-lite"/>
    </source>
</evidence>
<name>A0A0C6P496_BORBO</name>
<evidence type="ECO:0000313" key="3">
    <source>
        <dbReference type="Proteomes" id="UP000007564"/>
    </source>
</evidence>
<reference evidence="2 3" key="1">
    <citation type="journal article" date="2012" name="BMC Genomics">
        <title>Comparative genomics of the classical Bordetella subspecies: the evolution and exchange of virulence-associated diversity amongst closely related pathogens.</title>
        <authorList>
            <person name="Park J."/>
            <person name="Zhang Y."/>
            <person name="Buboltz A.M."/>
            <person name="Zhang X."/>
            <person name="Schuster S.C."/>
            <person name="Ahuja U."/>
            <person name="Liu M."/>
            <person name="Miller J.F."/>
            <person name="Sebaihia M."/>
            <person name="Bentley S.D."/>
            <person name="Parkhill J."/>
            <person name="Harvill E.T."/>
        </authorList>
    </citation>
    <scope>NUCLEOTIDE SEQUENCE [LARGE SCALE GENOMIC DNA]</scope>
    <source>
        <strain evidence="2 3">253</strain>
    </source>
</reference>
<proteinExistence type="predicted"/>
<accession>A0A0C6P496</accession>
<feature type="region of interest" description="Disordered" evidence="1">
    <location>
        <begin position="1"/>
        <end position="20"/>
    </location>
</feature>
<dbReference type="AlphaFoldDB" id="A0A0C6P496"/>
<gene>
    <name evidence="2" type="ORF">BN112_2321</name>
</gene>
<dbReference type="HOGENOM" id="CLU_082347_0_0_4"/>
<evidence type="ECO:0008006" key="4">
    <source>
        <dbReference type="Google" id="ProtNLM"/>
    </source>
</evidence>
<dbReference type="EMBL" id="HE965806">
    <property type="protein sequence ID" value="CCJ54238.1"/>
    <property type="molecule type" value="Genomic_DNA"/>
</dbReference>
<feature type="compositionally biased region" description="Basic residues" evidence="1">
    <location>
        <begin position="187"/>
        <end position="197"/>
    </location>
</feature>
<dbReference type="RefSeq" id="WP_015064408.1">
    <property type="nucleotide sequence ID" value="NC_019382.1"/>
</dbReference>